<reference evidence="1" key="1">
    <citation type="journal article" date="2020" name="Nature">
        <title>Giant virus diversity and host interactions through global metagenomics.</title>
        <authorList>
            <person name="Schulz F."/>
            <person name="Roux S."/>
            <person name="Paez-Espino D."/>
            <person name="Jungbluth S."/>
            <person name="Walsh D.A."/>
            <person name="Denef V.J."/>
            <person name="McMahon K.D."/>
            <person name="Konstantinidis K.T."/>
            <person name="Eloe-Fadrosh E.A."/>
            <person name="Kyrpides N.C."/>
            <person name="Woyke T."/>
        </authorList>
    </citation>
    <scope>NUCLEOTIDE SEQUENCE</scope>
    <source>
        <strain evidence="1">GVMAG-M-3300027759-42</strain>
    </source>
</reference>
<organism evidence="1">
    <name type="scientific">viral metagenome</name>
    <dbReference type="NCBI Taxonomy" id="1070528"/>
    <lineage>
        <taxon>unclassified sequences</taxon>
        <taxon>metagenomes</taxon>
        <taxon>organismal metagenomes</taxon>
    </lineage>
</organism>
<dbReference type="EMBL" id="MN740445">
    <property type="protein sequence ID" value="QHU26874.1"/>
    <property type="molecule type" value="Genomic_DNA"/>
</dbReference>
<proteinExistence type="predicted"/>
<name>A0A6C0LB68_9ZZZZ</name>
<accession>A0A6C0LB68</accession>
<evidence type="ECO:0000313" key="1">
    <source>
        <dbReference type="EMBL" id="QHU26874.1"/>
    </source>
</evidence>
<dbReference type="AlphaFoldDB" id="A0A6C0LB68"/>
<evidence type="ECO:0008006" key="2">
    <source>
        <dbReference type="Google" id="ProtNLM"/>
    </source>
</evidence>
<protein>
    <recommendedName>
        <fullName evidence="2">Nucleoside deoxyribosyltransferase</fullName>
    </recommendedName>
</protein>
<sequence>MYKTSKVYVAGCFDDYLEIRKIQQILIKHGYEISYDWTIRAEKTICDRMDGIALNRKSEILKEEALFDMNGVYKADFTLFIITKKDYVYRGTFCELGASIMRDTLRDKIGHTIILSNKDEDTYAKTLCFYHHPHIVHVNTIEDALSIFY</sequence>